<keyword evidence="7" id="KW-1185">Reference proteome</keyword>
<evidence type="ECO:0000256" key="2">
    <source>
        <dbReference type="ARBA" id="ARBA00023128"/>
    </source>
</evidence>
<dbReference type="SUPFAM" id="SSF47694">
    <property type="entry name" value="Cytochrome c oxidase subunit h"/>
    <property type="match status" value="1"/>
</dbReference>
<dbReference type="OrthoDB" id="1107506at2759"/>
<dbReference type="InterPro" id="IPR036549">
    <property type="entry name" value="CX6/COA6-like_sf"/>
</dbReference>
<keyword evidence="2" id="KW-0496">Mitochondrion</keyword>
<comment type="subcellular location">
    <subcellularLocation>
        <location evidence="1">Mitochondrion</location>
    </subcellularLocation>
</comment>
<dbReference type="InterPro" id="IPR003213">
    <property type="entry name" value="Cyt_c_oxidase_su6B"/>
</dbReference>
<name>A0A8C4XMK2_FALTI</name>
<dbReference type="PROSITE" id="PS51808">
    <property type="entry name" value="CHCH"/>
    <property type="match status" value="1"/>
</dbReference>
<evidence type="ECO:0000256" key="5">
    <source>
        <dbReference type="ARBA" id="ARBA00042114"/>
    </source>
</evidence>
<proteinExistence type="predicted"/>
<dbReference type="Ensembl" id="ENSFTIT00000009059.1">
    <property type="protein sequence ID" value="ENSFTIP00000008675.1"/>
    <property type="gene ID" value="ENSFTIG00000005882.1"/>
</dbReference>
<dbReference type="GO" id="GO:0045277">
    <property type="term" value="C:respiratory chain complex IV"/>
    <property type="evidence" value="ECO:0007669"/>
    <property type="project" value="InterPro"/>
</dbReference>
<evidence type="ECO:0000313" key="7">
    <source>
        <dbReference type="Proteomes" id="UP000694562"/>
    </source>
</evidence>
<dbReference type="FunFam" id="1.10.10.140:FF:000001">
    <property type="entry name" value="Cytochrome c oxidase subunit 6B1"/>
    <property type="match status" value="1"/>
</dbReference>
<evidence type="ECO:0000256" key="3">
    <source>
        <dbReference type="ARBA" id="ARBA00023157"/>
    </source>
</evidence>
<sequence>MDKFPRGVCVCGGRGWLINPFCIINECRLLIRPLISMAEDIKAKLERYKTAPFDSRFPNQNQTRNCWQNYLDFHRCQKAMAAKGADASPCQWYQRVYRSLCPTSWVRVPKAHQVSPRVNRGQ</sequence>
<evidence type="ECO:0000256" key="4">
    <source>
        <dbReference type="ARBA" id="ARBA00040060"/>
    </source>
</evidence>
<protein>
    <recommendedName>
        <fullName evidence="4">Cytochrome c oxidase subunit 6B1</fullName>
    </recommendedName>
    <alternativeName>
        <fullName evidence="5">Cytochrome c oxidase subunit VIb isoform 1</fullName>
    </alternativeName>
</protein>
<dbReference type="Proteomes" id="UP000694562">
    <property type="component" value="Unplaced"/>
</dbReference>
<evidence type="ECO:0000256" key="1">
    <source>
        <dbReference type="ARBA" id="ARBA00004173"/>
    </source>
</evidence>
<accession>A0A8C4XMK2</accession>
<dbReference type="CDD" id="cd00926">
    <property type="entry name" value="Cyt_c_Oxidase_VIb"/>
    <property type="match status" value="1"/>
</dbReference>
<dbReference type="GO" id="GO:0005739">
    <property type="term" value="C:mitochondrion"/>
    <property type="evidence" value="ECO:0007669"/>
    <property type="project" value="UniProtKB-SubCell"/>
</dbReference>
<evidence type="ECO:0000313" key="6">
    <source>
        <dbReference type="Ensembl" id="ENSFTIP00000008675.1"/>
    </source>
</evidence>
<organism evidence="6 7">
    <name type="scientific">Falco tinnunculus</name>
    <name type="common">Common kestrel</name>
    <dbReference type="NCBI Taxonomy" id="100819"/>
    <lineage>
        <taxon>Eukaryota</taxon>
        <taxon>Metazoa</taxon>
        <taxon>Chordata</taxon>
        <taxon>Craniata</taxon>
        <taxon>Vertebrata</taxon>
        <taxon>Euteleostomi</taxon>
        <taxon>Archelosauria</taxon>
        <taxon>Archosauria</taxon>
        <taxon>Dinosauria</taxon>
        <taxon>Saurischia</taxon>
        <taxon>Theropoda</taxon>
        <taxon>Coelurosauria</taxon>
        <taxon>Aves</taxon>
        <taxon>Neognathae</taxon>
        <taxon>Neoaves</taxon>
        <taxon>Telluraves</taxon>
        <taxon>Australaves</taxon>
        <taxon>Falconiformes</taxon>
        <taxon>Falconidae</taxon>
        <taxon>Falco</taxon>
    </lineage>
</organism>
<dbReference type="InterPro" id="IPR048280">
    <property type="entry name" value="COX6B-like"/>
</dbReference>
<reference evidence="6" key="1">
    <citation type="submission" date="2025-08" db="UniProtKB">
        <authorList>
            <consortium name="Ensembl"/>
        </authorList>
    </citation>
    <scope>IDENTIFICATION</scope>
</reference>
<dbReference type="Gene3D" id="1.10.10.140">
    <property type="entry name" value="Cytochrome c oxidase, subunit VIb"/>
    <property type="match status" value="1"/>
</dbReference>
<dbReference type="Pfam" id="PF02297">
    <property type="entry name" value="COX6B"/>
    <property type="match status" value="1"/>
</dbReference>
<dbReference type="AlphaFoldDB" id="A0A8C4XMK2"/>
<keyword evidence="3" id="KW-1015">Disulfide bond</keyword>
<reference evidence="6" key="2">
    <citation type="submission" date="2025-09" db="UniProtKB">
        <authorList>
            <consortium name="Ensembl"/>
        </authorList>
    </citation>
    <scope>IDENTIFICATION</scope>
</reference>
<dbReference type="PANTHER" id="PTHR11387">
    <property type="entry name" value="CYTOCHROME C OXIDASE SUBUNIT 6B"/>
    <property type="match status" value="1"/>
</dbReference>